<evidence type="ECO:0000256" key="15">
    <source>
        <dbReference type="SAM" id="Phobius"/>
    </source>
</evidence>
<evidence type="ECO:0000256" key="3">
    <source>
        <dbReference type="ARBA" id="ARBA00022692"/>
    </source>
</evidence>
<dbReference type="EMBL" id="GL832972">
    <property type="protein sequence ID" value="EGD75586.1"/>
    <property type="molecule type" value="Genomic_DNA"/>
</dbReference>
<keyword evidence="11" id="KW-0325">Glycoprotein</keyword>
<dbReference type="Proteomes" id="UP000007799">
    <property type="component" value="Unassembled WGS sequence"/>
</dbReference>
<evidence type="ECO:0000256" key="11">
    <source>
        <dbReference type="ARBA" id="ARBA00023180"/>
    </source>
</evidence>
<dbReference type="InterPro" id="IPR020894">
    <property type="entry name" value="Cadherin_CS"/>
</dbReference>
<feature type="domain" description="Cadherin" evidence="18">
    <location>
        <begin position="3723"/>
        <end position="3821"/>
    </location>
</feature>
<dbReference type="Gene3D" id="2.60.40.2030">
    <property type="match status" value="19"/>
</dbReference>
<feature type="disulfide bond" evidence="12">
    <location>
        <begin position="3269"/>
        <end position="3278"/>
    </location>
</feature>
<evidence type="ECO:0000259" key="17">
    <source>
        <dbReference type="PROSITE" id="PS50026"/>
    </source>
</evidence>
<dbReference type="GO" id="GO:0005509">
    <property type="term" value="F:calcium ion binding"/>
    <property type="evidence" value="ECO:0007669"/>
    <property type="project" value="InterPro"/>
</dbReference>
<dbReference type="PROSITE" id="PS01187">
    <property type="entry name" value="EGF_CA"/>
    <property type="match status" value="1"/>
</dbReference>
<feature type="signal peptide" evidence="16">
    <location>
        <begin position="1"/>
        <end position="29"/>
    </location>
</feature>
<dbReference type="Pfam" id="PF02010">
    <property type="entry name" value="REJ"/>
    <property type="match status" value="1"/>
</dbReference>
<dbReference type="FunFam" id="2.10.25.10:FF:000472">
    <property type="entry name" value="Uncharacterized protein, isoform A"/>
    <property type="match status" value="1"/>
</dbReference>
<dbReference type="InterPro" id="IPR015919">
    <property type="entry name" value="Cadherin-like_sf"/>
</dbReference>
<evidence type="ECO:0000256" key="10">
    <source>
        <dbReference type="ARBA" id="ARBA00023157"/>
    </source>
</evidence>
<dbReference type="InterPro" id="IPR000742">
    <property type="entry name" value="EGF"/>
</dbReference>
<evidence type="ECO:0000256" key="2">
    <source>
        <dbReference type="ARBA" id="ARBA00022536"/>
    </source>
</evidence>
<dbReference type="FunFam" id="2.60.40.60:FF:000039">
    <property type="entry name" value="FAT atypical cadherin 3"/>
    <property type="match status" value="1"/>
</dbReference>
<dbReference type="PROSITE" id="PS01186">
    <property type="entry name" value="EGF_2"/>
    <property type="match status" value="2"/>
</dbReference>
<protein>
    <submittedName>
        <fullName evidence="19">NOTCH2 protein</fullName>
    </submittedName>
</protein>
<dbReference type="GO" id="GO:0005737">
    <property type="term" value="C:cytoplasm"/>
    <property type="evidence" value="ECO:0007669"/>
    <property type="project" value="TreeGrafter"/>
</dbReference>
<evidence type="ECO:0000256" key="9">
    <source>
        <dbReference type="ARBA" id="ARBA00023136"/>
    </source>
</evidence>
<evidence type="ECO:0000256" key="6">
    <source>
        <dbReference type="ARBA" id="ARBA00022837"/>
    </source>
</evidence>
<dbReference type="RefSeq" id="XP_004992043.1">
    <property type="nucleotide sequence ID" value="XM_004991986.1"/>
</dbReference>
<keyword evidence="7" id="KW-0130">Cell adhesion</keyword>
<name>F2UFL8_SALR5</name>
<comment type="caution">
    <text evidence="12">Lacks conserved residue(s) required for the propagation of feature annotation.</text>
</comment>
<dbReference type="SMART" id="SM00181">
    <property type="entry name" value="EGF"/>
    <property type="match status" value="2"/>
</dbReference>
<dbReference type="InterPro" id="IPR003644">
    <property type="entry name" value="Calx_beta"/>
</dbReference>
<keyword evidence="10 12" id="KW-1015">Disulfide bond</keyword>
<reference evidence="19" key="1">
    <citation type="submission" date="2009-08" db="EMBL/GenBank/DDBJ databases">
        <title>Annotation of Salpingoeca rosetta.</title>
        <authorList>
            <consortium name="The Broad Institute Genome Sequencing Platform"/>
            <person name="Russ C."/>
            <person name="Cuomo C."/>
            <person name="Burger G."/>
            <person name="Gray M.W."/>
            <person name="Holland P.W.H."/>
            <person name="King N."/>
            <person name="Lang F.B.F."/>
            <person name="Roger A.J."/>
            <person name="Ruiz-Trillo I."/>
            <person name="Young S.K."/>
            <person name="Zeng Q."/>
            <person name="Gargeya S."/>
            <person name="Alvarado L."/>
            <person name="Berlin A."/>
            <person name="Chapman S.B."/>
            <person name="Chen Z."/>
            <person name="Freedman E."/>
            <person name="Gellesch M."/>
            <person name="Goldberg J."/>
            <person name="Griggs A."/>
            <person name="Gujja S."/>
            <person name="Heilman E."/>
            <person name="Heiman D."/>
            <person name="Howarth C."/>
            <person name="Mehta T."/>
            <person name="Neiman D."/>
            <person name="Pearson M."/>
            <person name="Roberts A."/>
            <person name="Saif S."/>
            <person name="Shea T."/>
            <person name="Shenoy N."/>
            <person name="Sisk P."/>
            <person name="Stolte C."/>
            <person name="Sykes S."/>
            <person name="White J."/>
            <person name="Yandava C."/>
            <person name="Haas B."/>
            <person name="Nusbaum C."/>
            <person name="Birren B."/>
        </authorList>
    </citation>
    <scope>NUCLEOTIDE SEQUENCE [LARGE SCALE GENOMIC DNA]</scope>
    <source>
        <strain evidence="19">ATCC 50818</strain>
    </source>
</reference>
<keyword evidence="20" id="KW-1185">Reference proteome</keyword>
<comment type="subcellular location">
    <subcellularLocation>
        <location evidence="1">Membrane</location>
        <topology evidence="1">Single-pass membrane protein</topology>
    </subcellularLocation>
</comment>
<dbReference type="CDD" id="cd11304">
    <property type="entry name" value="Cadherin_repeat"/>
    <property type="match status" value="7"/>
</dbReference>
<dbReference type="PROSITE" id="PS50026">
    <property type="entry name" value="EGF_3"/>
    <property type="match status" value="2"/>
</dbReference>
<sequence length="7004" mass="724153">MAPVSVHPPQHSHALRWLSTLLLVLGVFSSLLTTAAGSAIVLANNFGTCGIEPSLAIGKCGAVHVSLDSWELQLQAPADLECKFYHDSDCSQVVSSGLSPDIWSTPSSSILARTNVGKGRMPVYLRCVGTQTGTEVVLKNTWNGISTINEEESLLVVENHIACDPDPDRVVFSLSASATSVVEEDTPSITFNVSRTGPTDDDVSVRLAAVDFQASRNADYTRASASRLITFAAGQTWAQETIPILDDAFPELAESFALALTQPTLLTGSGREVVLEDGAAVVLITIQPSDDPHGVIALRNPNTTIALTEPLSGATTITIPLVRTGGTFGSVTVDWIIDGDAQTHDFDALQGSVTFGSAEAAANITLQLRADNQPELLEQSVFRLLTASNGATVDAASAALTLTVDPNDDPHGVVYVQASEQQLIMHHTGQRALRILAQRSAGTQGAVNVTFSVTFGTSNIISNNLACLQQFIIADSVTIAISHGAASAEAVLPFSDTVLLEQGAGFCLQATAVALADGSPVLVASDSLSPRLNTSRVDARVVVARAFANGVVGFAGTSINQAEPATQQQDITILLVRSGGGYGTLDVQLSLTGNSEYAVPGQDVTLSSNVSHFDAGDSLHELTVSVHPDNIPELAEQFFVTVADIPSGRAAIDSDSSVLTVTVPKNDDANGVLGFEVTGYRVSETDPSGHVVLNVTRTRGAFQSVSVAFATSDGTAVAGTNYEAQSGTLVFGEGERSKEIAVGVLDAGAPRAPVRTLTVTLGQVIGGARVAAASATATVNIQSCHHCSFNIIDSPSPLVTAEPAGTNTADVTEVAIPVRRTPDTFGPATLHWTVFENDPATGDITAVQASMDFVDATGAVSFVHGQQDAVVVLHIRNDNEPELTERFSLVLVSVDGDPSLGINATLPIDIVANDLCFGSFSFSAYPAAVTVYEPQDPSSGARVHTFNITRARGTFNSVRVSLELQLLTAGDSAATSDDAVLLTPSVVFAEGQTSALARVSVTNDNIPEIAESIILRAASVAVLNTNETVTSDLVTIDDTDDYIELVIAENDDARGVVSIRPLALTASEGGAPSDVQFTLTRTRGVFGVVTVTAGLVSVASGTAGVNASNVATLSGPEQDAFLPMPTVTFVEGQTEAMLSVGVVDDDLPEVDEQLRVVLVNTTGGLVVGANDTAVLTIAASDAAFGDLSITNASTLAVLHELEGEDAMYELEVLRGGGDFGTITVEWHLEVVTPGDGGTTSSPLVLGSDISPSSGTLTFAPGQRRAVVALTVYADNMPETNEEALLVLSSPTNGAQLQANATSRRVVIEANQEPHGVVSLADATIIVDEGAGTVSVAVTRESGAIGQISVDVTVRGVSAAGGGVDFAATNTTLVFAPGVRQLAHPITIIDDDIPELDETLVVSLSNPTGGALLGAITQTEITIFNNDDAFGLVRVANTTPADVAAFDESAADSSIVFTIVRDAGAFTSISVPWSLQQVAGSSAATPDFDVTAGVVQFAEGERVATITVHVLDDDVPEDDETYQLVLSSVTGSARAHPQLGRHNVTIAWNDNAFGIISVQAGARSQRVAESDGSVSIPLQRTQGTFRRVGVNWVIAVATVSSGDVSPTSGTAYFEPGSDTAAIVISITDDAIPEVDEGFTVSLQSVTVAGALLVSDLNALRADVTIVANDDPHGVISLRSGSGTLALTSGGLRSLRVTLDRSGGTILPIDITFSVLMSLPPGGVQASSGSGGGTAERSPCQAQTIVSSPQTVTMGDKLASRVVSLLIEETAVLVQDAVFCIQLDSVVLSRDGSHTNTSTGPSPSLAASMDARALNVSVSSAYANGLVAFGDTAGTVHVTEAADLDAPETQLVPVVRSDGSFGDVALAWEIVPSHTGDFDAVSGTVMLPSGQSFASIPITAVKEQVPELDELFQLRLTGITSGTATLGAGVNDTRVQLLIPANDDPFGVLGFEVTGYRVSETDPSGHVVLNVTRTRGAFQSVSVAFATSDGTAVAGTNYEAQSGTLVFGEGERSKEIAVGVLDAGAPRAPVRTLTVTLGQVIGGARVAAASATVTVNIQSCHHCSVFLDPTQDLFVGEEPASPDPADATGIDVRVLRQPDSYGSALVGWRVVHAGTNTLASDDFVDANGTVTLEHGETETTLRLLPRADATPETAEAFEVELTSVSGDPSLGSDDVLEPVTRNVQLEPSDQPYGLFRIGTAYVRDGNSGAVNSVAGTADSVSTQEGDTVQVTIDRQHGTLGAVDVYLMLLSLAGEVPADNAATPGDDIAILHSAGIGAVRFADGQTRANATLAIIDDGLPELDERLVVALLNATIVGDTLAASMDARRVRVSNTTRESGLTIAVEENDDAHGVFELSAPSLANETLSEGAVATVTVERRRGTFGAAGVSLVLSSVVDDDNTATTDAVLSQTDITFVEGESSVQVTLTVLDDAVPEDTESFVLSLSAGSVTGGARLSPNAWATQAAFSVAPNDDPFGVFTLAQPLYSVDEPANVTVTVLRSAGLYRTVSIPWQVNQNATSPDVAPSSGVVVFVPGQTEAYVQLTVIDDSIPEDREDVVFTLQAPTSPVARIERNTTTIRIAANDFVNGVLEFEPGLSVLRVGEDVGLFSITVRRRGGTQGTVSAAYETLDLTATRSSNDYAYAQGRVEFAPGETEQTISLIVVDDDVPEDDERFLLVLSDAQGGAVLGLSSQLEAEVAASERANAAAVAAADLVTLREMQVTNLSANITALEAKLDRLADAIASNETSADAVAADLASARALLAEENANLTAAQTLAQQRQASLQAASSVLDSALATRTSIAEQLDDATTALNSVVRRVVDFTQEPDTIDLAAQLPAPESEIEYYAGLVVTAVYYTQPDSPTPRSIAVREGLGFGVVGSACGGTCFTGLHEVRLAFNTTVSNVVFENSFTDSEEPLGPLAVTIYNLDGTAIDTAMMQRDAVFNNAYNISAAFPGVRIGGFAVQATDSIVRFASVSFDQVEGGSYEDALARVNTYSSQLSAADVAVFDAQQQAGLAAQAYVQAAAALSQQSAETAAAQQQEQTLSQQASALNATLLMLRTDSRQTQSLLNSQRQRYADHTLLLQQAENELIQAQEQADQLAAAVTEAQQAAVCPDLQCVSSITVEIAHNDDAFGVFSINATAAVASATAGEGQAFVVPVVRAAGTFRAVSLQWRLNFSSTASPADIAAPTTGALTFSSRQTSAELVLPIVDDAVTEEAEHLSVILTNVSLGRVEDPSSLTLTIDASDAVGICTPTSCANNATCVDGVFDVTCLCQPGFAGDRCDININECANVTCFNGGTCADRINDFDCACINGFQGKLCEISPLCDQGETWCFRSNACVHTAISQQTCQVPCDSETHVFCFASQTCRPRVVADMPCPVPGPAPLITAPFAISVAEDTAVLTSLASVYATPRHRWGENITYFIEDVGMGGGAAGDVANTTVAGPFAIDTLTGVISLVGLLDREQVDAYTLLVTAVDSAPDHKTNSTTVTVVVTDVNDNSPTFAPATPTAVSVLESASVGTQVAQLVASDPDAGANGNVRFTLDAGNALGSFQLDSSSGVLSVAGTLDGDQQTSYTLTISAHDQGTPPLTTTTTLEVNVVVYPPPAFTDGGSYTAGFPEEATGLVVRVSATVQHPYSNDAVMYAVVSAETSEGDDVTSHVGVNSTGHIHATQALDRESYAFVVVTVAATDFAPLRKTSLAVVNVTVVDVNDNAPVFDSSVADGVLVFVREEDAPGTLVTDELTAQDADQGDNARITYSIVSGNTGNAFSIDADTGVVTLAAQLNGSVVDEYVLGVEARDNAAHVSDQLSSVVSVNVSVVYFGAPVFGAPSYRGNVSEDAGVGTGVVRVCATAQHDGADQGIDFAIVSGNVGGVFGLRMGSDNVSAEVYVAGPLDRETRGVYVLGVVGRDRGPLRKRSGVGVRVDVLDVNDHVPVVVGADGGESGGWPEPVVRMEVREEASVGSVVGVIVSEDGDAGAYGTVTVSVGATRVGGGDFGGVFSLDGGSGRVLVAGVLDGAETPEYVVEVIARDGGGLTSNATLIITVIYFNGPRFNATSYAATAAEDVVVGATIVNVFAVARHDQLDRTIDYSLADSLGLFDVTADGRIVAAAPLDYETATLHELTVVATDHGPLRKSSNVTVVVTVTDVNDNAPEFSPPSYTFTIREDASEGVVVGSVNAFDLDSGANAALHFSTDSPAFAVASPSSSGVTTVDVVVTAYGAVTLDGLQEPTITLTVTARDGGSPALSSTATVTIDVTLVPTVQAPYLKLYNTLSAASGFIPAEFSRDVSSLALVSDFDTRHGVWDISVDDGSTWTRVNTGARWRDNTALVLRTGESSSTLLRFVPTEGFAGVATVHVRAYNGDNATITGAAAGAAADALVDVGASPDTLHDVSGNTALGVVFVAAPLSSVQVAESTNVTVDLPNLLEDTSLLQNVGVQLTSLLQGHLQFATVSGPATGMAALTTGGCDGTGTWCNSTAVAVMFPDDVDTLVQPRDHGIVVESVSESAGVWQSRAASVTGFEETLVGDVVPLQSLLRFVPAAEENGLFEMVVRGWHGKLHALARQASTTAHTITIRQSVVAVADAPRALTANVTLAPVPYEVTAQTANGSRVDESIAGHAVDADGQAIGLAVVGVANCITTTATATSSSNGDRCRGSWQYLLDSTQEWRAFPLDASDQKAVLLAPHSRVRFVPLPNYFWPRGNASVWLRVRYWDMSVGRAGDTAMLADASAPQQLLFPTAFSSRVVSVFVDRLGCDGEVGSQLSVDACGVCGGNGSACAGCDGVLASNVQEDACGECGGDGSSCMGCDLVPLSNAQVDECGICGGQNLNKDCAGVCFGVASRDDCGACFGGDAERQTPDLDKDCDGVCFGAAFVDDCGACVEGATGLSANYNKDCAGVCFGGAQISDVCALQGVSYCGEPVLDCSGECFGSRIVSSCGDCVQPDNATLLDCAGVSGVTPRVVPVSSASVRFTIAGSGFPPDVGARDVTCRAVSSSGRGSVTGYGWVASSTTITCVFSTLTVGDYDLEVELHGSALSSSPSSSSSSSLAVAVVSDAASVGAPPTTNVNAFPYDTQTFNLFAVTPSSAPLANLSEAVDAIRVSGALSSFGPADETTGCLFVTSDTGLLGVVSGQWFARRINCVAGPLQFARQIEIDIEDDEQQAFTTLDAVESHLRQARPDIASVTFTVSGDGDAASGKPLPTGSSVLVEFSADLNQIACLEASMATINALFGLFPRVSSGSAGSAADADANAVPTLVGSDVLSLSSSEVVCAVPSVQRSATMEVMLVHQGVVAAASGTTPTVTFVHRAAQASARFSASGRHLVVTFDVGVLPVEPCAAVFTAASRSALDATACTWTTHTLTVSLGRNATLLPGDRVWFAPVDTSGDVAADTLSTGAGIHVAGELHSYAVSGSVVVGLPDDYQPSIPRFTLPQQVRACAGLLLDASASHVAAGRPATFHWSALAHGGEDTTALEAHLASVSGSSDGPEGVVVEVASSLLRAGTTYTFGLAIEDALGVRSSVVTVDTTVMVQGSVGGGAQQVASLEILGIPPVLHASSDLTVRVRPVAPLHGNTCAGESLGTAIAAALGAASGTSADVQYCWQLSPARASNGGAPLAVASACAPTPWFTVSGTLLLPHQQHTLTVTVRVTSEDAEAPVLASTSTVFDVVPTPLEASVLGGDLLGGRRTVPLDATISLDASVSSDPDATDELELFGWRCEDIALSQPCSTTANGNVPSVLLFPATPQLSQAAADFGAGSYRFTATYRKGGRFVDARAVVEVVEAPVAPQLRVFGVAQGYVPTPTEHVFLPHAVVNPSLPVTVVVEVTHASALASATWSVVADSSSGSGGNEDEEPLAWLDLEATALTPLTYTQAELAALVTLDDGTQRTFLQLTLPPDAVVSGATYRFRCTAATAAEHGFAEATVVGNHVPSGGALDVVSWTMTNNGMGVTRARLTAQGWGDADLHYPLMYRFGVGADPATRVWLTTFDYSSRLSGVVLPAPASNTTTHVSVVLQVRDRLGATAESTVEVATSTATTAGTGTTPSVDAAALAANVSAALDAGNWPLAVRVGVEALWMTGDSTNAAVVVDTVAGVVLDSVRAALSLQSGSSSSSSSASLTDGEADLLLSAVAVVANRRAFLSETTRGRVGELTEHIGAILIPAAEEEGLLNSNNNNSNSNSNSNRRRRASGAVDGGYGSSSSVTPQQGLAMTDIYSSAIALDSFTATNAALKARLNTLLQVIARVECRRLSFKARPYQLENDLFHLEVAVLSGASVQTVDTTQLDYGSDFEARFERWACDDPAPASRCAGVCSAAVLFNADMTTAFQDEPAFRRASPLLDMRFYDQTSLHTVQVASLDPALSLFLPITEAAPAGTTDSSPQRRRRSSSSSSSSDDVAAHDRVNTPHVVTSSNVDSNSSSNGASRDGSDAVRVRREGPSVSAPEFECLVYDASQHLWLADSRCSYFAPNTGEQGVDQLECRCTAGNLQVAGYYYASSTTGEVNVTVPAAPSGDVLAYHLRAYTYETETNAESAAWLTGFVGTFYQSMVQLLSLQDSQVAGVEVVSVINGTGNRQTLVVDFYLVEPDGNGGNATVLDGYVEDLNTLIDTRQARFVYDSTTFELYNVTMVSGGGNTGGSGSSGSLGSGFWVGIAFAIAAALAMLVALVLLLQGRIGGREGKAKLGGKSVDDESTLEMVDLGRRSLAASSNTSRRSSVAQLLPRFMRRTSSVVMPEQLVEVDEEGEEDEGAQLTGDDARDQVAQTASTRLAWTRRSSLSTMATATTAATGAGDGDGEHQVSGGAASTPATTPARRLSVASATSPQVDETEFSKGGSSDRTGGGDDDDDGASGTHGAALPFSPRSSASLGGDGQQQQQQQQQQRQRQDPLAPLTSTTTPPRGMPPRVPRLPSSSSSSSSLSAAPGGTVPAPSALTLRPALRVPSLRSRQGPGGSEPSTPGTLPQLRPGIRAPQSLPRLQPRALPRVNRPPPPRRPSQQQQQRTVVAPIPEESDADANESQA</sequence>
<gene>
    <name evidence="19" type="ORF">PTSG_06655</name>
</gene>
<dbReference type="CDD" id="cd00054">
    <property type="entry name" value="EGF_CA"/>
    <property type="match status" value="2"/>
</dbReference>
<dbReference type="KEGG" id="sre:PTSG_06655"/>
<dbReference type="GeneID" id="16072602"/>
<evidence type="ECO:0000259" key="18">
    <source>
        <dbReference type="PROSITE" id="PS50268"/>
    </source>
</evidence>
<evidence type="ECO:0000256" key="1">
    <source>
        <dbReference type="ARBA" id="ARBA00004167"/>
    </source>
</evidence>
<feature type="compositionally biased region" description="Low complexity" evidence="14">
    <location>
        <begin position="6395"/>
        <end position="6412"/>
    </location>
</feature>
<feature type="region of interest" description="Disordered" evidence="14">
    <location>
        <begin position="6158"/>
        <end position="6192"/>
    </location>
</feature>
<feature type="region of interest" description="Disordered" evidence="14">
    <location>
        <begin position="6360"/>
        <end position="6423"/>
    </location>
</feature>
<dbReference type="PROSITE" id="PS00232">
    <property type="entry name" value="CADHERIN_1"/>
    <property type="match status" value="4"/>
</dbReference>
<dbReference type="eggNOG" id="KOG4237">
    <property type="taxonomic scope" value="Eukaryota"/>
</dbReference>
<feature type="region of interest" description="Disordered" evidence="14">
    <location>
        <begin position="6725"/>
        <end position="6745"/>
    </location>
</feature>
<dbReference type="InterPro" id="IPR000152">
    <property type="entry name" value="EGF-type_Asp/Asn_hydroxyl_site"/>
</dbReference>
<evidence type="ECO:0000313" key="19">
    <source>
        <dbReference type="EMBL" id="EGD75586.1"/>
    </source>
</evidence>
<feature type="chain" id="PRO_5003290629" evidence="16">
    <location>
        <begin position="30"/>
        <end position="7004"/>
    </location>
</feature>
<dbReference type="Gene3D" id="2.10.25.10">
    <property type="entry name" value="Laminin"/>
    <property type="match status" value="2"/>
</dbReference>
<feature type="domain" description="EGF-like" evidence="17">
    <location>
        <begin position="3281"/>
        <end position="3317"/>
    </location>
</feature>
<evidence type="ECO:0000256" key="8">
    <source>
        <dbReference type="ARBA" id="ARBA00022989"/>
    </source>
</evidence>
<keyword evidence="5" id="KW-0677">Repeat</keyword>
<feature type="domain" description="Cadherin" evidence="18">
    <location>
        <begin position="3942"/>
        <end position="4047"/>
    </location>
</feature>
<dbReference type="InterPro" id="IPR018097">
    <property type="entry name" value="EGF_Ca-bd_CS"/>
</dbReference>
<feature type="compositionally biased region" description="Low complexity" evidence="14">
    <location>
        <begin position="6937"/>
        <end position="6946"/>
    </location>
</feature>
<feature type="compositionally biased region" description="Acidic residues" evidence="14">
    <location>
        <begin position="6993"/>
        <end position="7004"/>
    </location>
</feature>
<evidence type="ECO:0000313" key="20">
    <source>
        <dbReference type="Proteomes" id="UP000007799"/>
    </source>
</evidence>
<evidence type="ECO:0000256" key="13">
    <source>
        <dbReference type="SAM" id="Coils"/>
    </source>
</evidence>
<dbReference type="eggNOG" id="KOG1306">
    <property type="taxonomic scope" value="Eukaryota"/>
</dbReference>
<dbReference type="PROSITE" id="PS50268">
    <property type="entry name" value="CADHERIN_2"/>
    <property type="match status" value="8"/>
</dbReference>
<keyword evidence="3 15" id="KW-0812">Transmembrane</keyword>
<feature type="domain" description="Cadherin" evidence="18">
    <location>
        <begin position="3822"/>
        <end position="3930"/>
    </location>
</feature>
<keyword evidence="4 16" id="KW-0732">Signal</keyword>
<dbReference type="SUPFAM" id="SSF57196">
    <property type="entry name" value="EGF/Laminin"/>
    <property type="match status" value="2"/>
</dbReference>
<feature type="compositionally biased region" description="Low complexity" evidence="14">
    <location>
        <begin position="6893"/>
        <end position="6907"/>
    </location>
</feature>
<keyword evidence="8 15" id="KW-1133">Transmembrane helix</keyword>
<dbReference type="GO" id="GO:0010855">
    <property type="term" value="F:adenylate cyclase inhibitor activity"/>
    <property type="evidence" value="ECO:0007669"/>
    <property type="project" value="TreeGrafter"/>
</dbReference>
<dbReference type="SMART" id="SM00112">
    <property type="entry name" value="CA"/>
    <property type="match status" value="8"/>
</dbReference>
<dbReference type="SMART" id="SM00237">
    <property type="entry name" value="Calx_beta"/>
    <property type="match status" value="12"/>
</dbReference>
<feature type="compositionally biased region" description="Low complexity" evidence="14">
    <location>
        <begin position="6785"/>
        <end position="6799"/>
    </location>
</feature>
<feature type="domain" description="Cadherin" evidence="18">
    <location>
        <begin position="4048"/>
        <end position="4149"/>
    </location>
</feature>
<dbReference type="InterPro" id="IPR001881">
    <property type="entry name" value="EGF-like_Ca-bd_dom"/>
</dbReference>
<feature type="domain" description="EGF-like" evidence="17">
    <location>
        <begin position="3243"/>
        <end position="3279"/>
    </location>
</feature>
<dbReference type="PROSITE" id="PS00022">
    <property type="entry name" value="EGF_1"/>
    <property type="match status" value="2"/>
</dbReference>
<feature type="compositionally biased region" description="Basic and acidic residues" evidence="14">
    <location>
        <begin position="6413"/>
        <end position="6423"/>
    </location>
</feature>
<dbReference type="GO" id="GO:0004930">
    <property type="term" value="F:G protein-coupled receptor activity"/>
    <property type="evidence" value="ECO:0007669"/>
    <property type="project" value="InterPro"/>
</dbReference>
<dbReference type="PROSITE" id="PS00010">
    <property type="entry name" value="ASX_HYDROXYL"/>
    <property type="match status" value="1"/>
</dbReference>
<organism evidence="20">
    <name type="scientific">Salpingoeca rosetta (strain ATCC 50818 / BSB-021)</name>
    <dbReference type="NCBI Taxonomy" id="946362"/>
    <lineage>
        <taxon>Eukaryota</taxon>
        <taxon>Choanoflagellata</taxon>
        <taxon>Craspedida</taxon>
        <taxon>Salpingoecidae</taxon>
        <taxon>Salpingoeca</taxon>
    </lineage>
</organism>
<feature type="coiled-coil region" evidence="13">
    <location>
        <begin position="3064"/>
        <end position="3105"/>
    </location>
</feature>
<evidence type="ECO:0000256" key="7">
    <source>
        <dbReference type="ARBA" id="ARBA00022889"/>
    </source>
</evidence>
<evidence type="ECO:0000256" key="14">
    <source>
        <dbReference type="SAM" id="MobiDB-lite"/>
    </source>
</evidence>
<evidence type="ECO:0000256" key="5">
    <source>
        <dbReference type="ARBA" id="ARBA00022737"/>
    </source>
</evidence>
<feature type="region of interest" description="Disordered" evidence="14">
    <location>
        <begin position="6771"/>
        <end position="7004"/>
    </location>
</feature>
<dbReference type="PANTHER" id="PTHR46682">
    <property type="entry name" value="ADHESION G-PROTEIN COUPLED RECEPTOR V1"/>
    <property type="match status" value="1"/>
</dbReference>
<dbReference type="SUPFAM" id="SSF141072">
    <property type="entry name" value="CalX-like"/>
    <property type="match status" value="19"/>
</dbReference>
<dbReference type="Gene3D" id="2.60.40.60">
    <property type="entry name" value="Cadherins"/>
    <property type="match status" value="8"/>
</dbReference>
<dbReference type="eggNOG" id="KOG3594">
    <property type="taxonomic scope" value="Eukaryota"/>
</dbReference>
<dbReference type="GO" id="GO:0001965">
    <property type="term" value="F:G-protein alpha-subunit binding"/>
    <property type="evidence" value="ECO:0007669"/>
    <property type="project" value="TreeGrafter"/>
</dbReference>
<dbReference type="GO" id="GO:0071277">
    <property type="term" value="P:cellular response to calcium ion"/>
    <property type="evidence" value="ECO:0007669"/>
    <property type="project" value="TreeGrafter"/>
</dbReference>
<accession>F2UFL8</accession>
<dbReference type="InParanoid" id="F2UFL8"/>
<keyword evidence="9 15" id="KW-0472">Membrane</keyword>
<dbReference type="OMA" id="NIQSCHH"/>
<feature type="disulfide bond" evidence="12">
    <location>
        <begin position="3307"/>
        <end position="3316"/>
    </location>
</feature>
<evidence type="ECO:0000256" key="16">
    <source>
        <dbReference type="SAM" id="SignalP"/>
    </source>
</evidence>
<dbReference type="InterPro" id="IPR002126">
    <property type="entry name" value="Cadherin-like_dom"/>
</dbReference>
<dbReference type="FunFam" id="2.60.40.60:FF:000033">
    <property type="entry name" value="FAT atypical cadherin 1"/>
    <property type="match status" value="1"/>
</dbReference>
<dbReference type="PANTHER" id="PTHR46682:SF1">
    <property type="entry name" value="ADHESION G-PROTEIN COUPLED RECEPTOR V1"/>
    <property type="match status" value="1"/>
</dbReference>
<feature type="compositionally biased region" description="Low complexity" evidence="14">
    <location>
        <begin position="6857"/>
        <end position="6883"/>
    </location>
</feature>
<dbReference type="InterPro" id="IPR038081">
    <property type="entry name" value="CalX-like_sf"/>
</dbReference>
<proteinExistence type="predicted"/>
<feature type="transmembrane region" description="Helical" evidence="15">
    <location>
        <begin position="6634"/>
        <end position="6656"/>
    </location>
</feature>
<keyword evidence="13" id="KW-0175">Coiled coil</keyword>
<evidence type="ECO:0000256" key="12">
    <source>
        <dbReference type="PROSITE-ProRule" id="PRU00076"/>
    </source>
</evidence>
<feature type="compositionally biased region" description="Low complexity" evidence="14">
    <location>
        <begin position="6159"/>
        <end position="6171"/>
    </location>
</feature>
<dbReference type="OrthoDB" id="2324346at2759"/>
<feature type="domain" description="Cadherin" evidence="18">
    <location>
        <begin position="3620"/>
        <end position="3711"/>
    </location>
</feature>
<feature type="domain" description="Cadherin" evidence="18">
    <location>
        <begin position="4150"/>
        <end position="4261"/>
    </location>
</feature>
<feature type="domain" description="Cadherin" evidence="18">
    <location>
        <begin position="3500"/>
        <end position="3602"/>
    </location>
</feature>
<dbReference type="Pfam" id="PF03160">
    <property type="entry name" value="Calx-beta"/>
    <property type="match status" value="18"/>
</dbReference>
<dbReference type="PRINTS" id="PR00205">
    <property type="entry name" value="CADHERIN"/>
</dbReference>
<dbReference type="GO" id="GO:0005886">
    <property type="term" value="C:plasma membrane"/>
    <property type="evidence" value="ECO:0007669"/>
    <property type="project" value="InterPro"/>
</dbReference>
<dbReference type="InterPro" id="IPR026919">
    <property type="entry name" value="ADGRV1"/>
</dbReference>
<dbReference type="InterPro" id="IPR002859">
    <property type="entry name" value="PKD/REJ-like"/>
</dbReference>
<dbReference type="GO" id="GO:0007156">
    <property type="term" value="P:homophilic cell adhesion via plasma membrane adhesion molecules"/>
    <property type="evidence" value="ECO:0007669"/>
    <property type="project" value="InterPro"/>
</dbReference>
<feature type="compositionally biased region" description="Acidic residues" evidence="14">
    <location>
        <begin position="6725"/>
        <end position="6734"/>
    </location>
</feature>
<keyword evidence="2 12" id="KW-0245">EGF-like domain</keyword>
<evidence type="ECO:0000256" key="4">
    <source>
        <dbReference type="ARBA" id="ARBA00022729"/>
    </source>
</evidence>
<dbReference type="SUPFAM" id="SSF49313">
    <property type="entry name" value="Cadherin-like"/>
    <property type="match status" value="8"/>
</dbReference>
<feature type="domain" description="Cadherin" evidence="18">
    <location>
        <begin position="3382"/>
        <end position="3498"/>
    </location>
</feature>
<dbReference type="SMART" id="SM00179">
    <property type="entry name" value="EGF_CA"/>
    <property type="match status" value="2"/>
</dbReference>
<keyword evidence="6" id="KW-0106">Calcium</keyword>
<dbReference type="Pfam" id="PF00028">
    <property type="entry name" value="Cadherin"/>
    <property type="match status" value="6"/>
</dbReference>